<sequence length="75" mass="8902">MMLDAVQKFQKTFVRYCDIDPFFVGKLSSSKSAYITQDENSIGNQVDVTRVLNRFDWKNIIRLSRFLKNFYNNII</sequence>
<dbReference type="AlphaFoldDB" id="A0A7N0R9X2"/>
<accession>A0A7N0R9X2</accession>
<proteinExistence type="predicted"/>
<reference evidence="1" key="1">
    <citation type="submission" date="2021-01" db="UniProtKB">
        <authorList>
            <consortium name="EnsemblPlants"/>
        </authorList>
    </citation>
    <scope>IDENTIFICATION</scope>
</reference>
<protein>
    <submittedName>
        <fullName evidence="1">Uncharacterized protein</fullName>
    </submittedName>
</protein>
<dbReference type="Gramene" id="Kaladp0003s0153.1.v1.1">
    <property type="protein sequence ID" value="Kaladp0003s0153.1.v1.1.CDS.1"/>
    <property type="gene ID" value="Kaladp0003s0153.v1.1"/>
</dbReference>
<keyword evidence="2" id="KW-1185">Reference proteome</keyword>
<dbReference type="EnsemblPlants" id="Kaladp0003s0153.1.v1.1">
    <property type="protein sequence ID" value="Kaladp0003s0153.1.v1.1.CDS.1"/>
    <property type="gene ID" value="Kaladp0003s0153.v1.1"/>
</dbReference>
<evidence type="ECO:0000313" key="2">
    <source>
        <dbReference type="Proteomes" id="UP000594263"/>
    </source>
</evidence>
<evidence type="ECO:0000313" key="1">
    <source>
        <dbReference type="EnsemblPlants" id="Kaladp0003s0153.1.v1.1.CDS.1"/>
    </source>
</evidence>
<name>A0A7N0R9X2_KALFE</name>
<dbReference type="Proteomes" id="UP000594263">
    <property type="component" value="Unplaced"/>
</dbReference>
<organism evidence="1 2">
    <name type="scientific">Kalanchoe fedtschenkoi</name>
    <name type="common">Lavender scallops</name>
    <name type="synonym">South American air plant</name>
    <dbReference type="NCBI Taxonomy" id="63787"/>
    <lineage>
        <taxon>Eukaryota</taxon>
        <taxon>Viridiplantae</taxon>
        <taxon>Streptophyta</taxon>
        <taxon>Embryophyta</taxon>
        <taxon>Tracheophyta</taxon>
        <taxon>Spermatophyta</taxon>
        <taxon>Magnoliopsida</taxon>
        <taxon>eudicotyledons</taxon>
        <taxon>Gunneridae</taxon>
        <taxon>Pentapetalae</taxon>
        <taxon>Saxifragales</taxon>
        <taxon>Crassulaceae</taxon>
        <taxon>Kalanchoe</taxon>
    </lineage>
</organism>